<evidence type="ECO:0000256" key="8">
    <source>
        <dbReference type="ARBA" id="ARBA00023002"/>
    </source>
</evidence>
<evidence type="ECO:0000256" key="14">
    <source>
        <dbReference type="SAM" id="Phobius"/>
    </source>
</evidence>
<accession>A0A6A6RYC7</accession>
<dbReference type="AlphaFoldDB" id="A0A6A6RYC7"/>
<dbReference type="InterPro" id="IPR050121">
    <property type="entry name" value="Cytochrome_P450_monoxygenase"/>
</dbReference>
<comment type="cofactor">
    <cofactor evidence="1 12">
        <name>heme</name>
        <dbReference type="ChEBI" id="CHEBI:30413"/>
    </cofactor>
</comment>
<keyword evidence="8 13" id="KW-0560">Oxidoreductase</keyword>
<evidence type="ECO:0000256" key="13">
    <source>
        <dbReference type="RuleBase" id="RU000461"/>
    </source>
</evidence>
<comment type="subcellular location">
    <subcellularLocation>
        <location evidence="2">Membrane</location>
        <topology evidence="2">Single-pass membrane protein</topology>
    </subcellularLocation>
</comment>
<dbReference type="PANTHER" id="PTHR24305">
    <property type="entry name" value="CYTOCHROME P450"/>
    <property type="match status" value="1"/>
</dbReference>
<keyword evidence="7 14" id="KW-1133">Transmembrane helix</keyword>
<evidence type="ECO:0000256" key="5">
    <source>
        <dbReference type="ARBA" id="ARBA00022692"/>
    </source>
</evidence>
<dbReference type="EMBL" id="MU006785">
    <property type="protein sequence ID" value="KAF2640107.1"/>
    <property type="molecule type" value="Genomic_DNA"/>
</dbReference>
<feature type="binding site" description="axial binding residue" evidence="12">
    <location>
        <position position="439"/>
    </location>
    <ligand>
        <name>heme</name>
        <dbReference type="ChEBI" id="CHEBI:30413"/>
    </ligand>
    <ligandPart>
        <name>Fe</name>
        <dbReference type="ChEBI" id="CHEBI:18248"/>
    </ligandPart>
</feature>
<dbReference type="InterPro" id="IPR017972">
    <property type="entry name" value="Cyt_P450_CS"/>
</dbReference>
<dbReference type="GO" id="GO:0004497">
    <property type="term" value="F:monooxygenase activity"/>
    <property type="evidence" value="ECO:0007669"/>
    <property type="project" value="UniProtKB-KW"/>
</dbReference>
<evidence type="ECO:0000256" key="3">
    <source>
        <dbReference type="ARBA" id="ARBA00010617"/>
    </source>
</evidence>
<keyword evidence="4 12" id="KW-0349">Heme</keyword>
<dbReference type="GO" id="GO:0020037">
    <property type="term" value="F:heme binding"/>
    <property type="evidence" value="ECO:0007669"/>
    <property type="project" value="InterPro"/>
</dbReference>
<dbReference type="FunFam" id="1.10.630.10:FF:000047">
    <property type="entry name" value="Cytochrome P450 monooxygenase"/>
    <property type="match status" value="1"/>
</dbReference>
<dbReference type="Proteomes" id="UP000799753">
    <property type="component" value="Unassembled WGS sequence"/>
</dbReference>
<evidence type="ECO:0000313" key="16">
    <source>
        <dbReference type="Proteomes" id="UP000799753"/>
    </source>
</evidence>
<dbReference type="Pfam" id="PF00067">
    <property type="entry name" value="p450"/>
    <property type="match status" value="1"/>
</dbReference>
<sequence>MTLYQVALTGSVLTLAYIASYVFYNVFLHPLRAYPGPLLGRASILYMQKQTFDGALVRWLHSLHEEYGPVVRYAPNELSFIDADLVREVYSHRGSAFEKQRDFYGPDAFGSPPGLIRADQAAHSRQRKLVSHAFSDKALREQEQLLKGYAGLLAQKLQEKAAAAVPIDMVRWFNFTTFDIMSDLTFGEPLHLLEESEYTPWVKSIFGNIKMVAFTSILRRWRLLDALFQRVIPKNIRDQRKSHMEHSSMRVEKRLARQTDRPDIMTYVLRYSGGKDEMEKSLLPTELNSNSGLFMLAGTETTATLLSGMTYHLLRNPEKMERLKKEIRTAFGSFDDVHIGELSQLEYLHACIEEGLRMYPPVPLGLPRTTPRGGAMVNGKWLPGGTVISLQQYAAYHSEYNFKNAESFVPERWMPEGQAEYGSDKRDVFIPFSNGPRNCLGKNLAYHEMRLLCVSVLLHFDLELADDKIWTDQNVYVLWEKNPLMVKLTSVKTL</sequence>
<dbReference type="SUPFAM" id="SSF48264">
    <property type="entry name" value="Cytochrome P450"/>
    <property type="match status" value="1"/>
</dbReference>
<dbReference type="PROSITE" id="PS00086">
    <property type="entry name" value="CYTOCHROME_P450"/>
    <property type="match status" value="1"/>
</dbReference>
<keyword evidence="9 12" id="KW-0408">Iron</keyword>
<evidence type="ECO:0000256" key="7">
    <source>
        <dbReference type="ARBA" id="ARBA00022989"/>
    </source>
</evidence>
<name>A0A6A6RYC7_9PLEO</name>
<evidence type="ECO:0000256" key="6">
    <source>
        <dbReference type="ARBA" id="ARBA00022723"/>
    </source>
</evidence>
<keyword evidence="16" id="KW-1185">Reference proteome</keyword>
<evidence type="ECO:0000256" key="1">
    <source>
        <dbReference type="ARBA" id="ARBA00001971"/>
    </source>
</evidence>
<keyword evidence="11 14" id="KW-0472">Membrane</keyword>
<dbReference type="GO" id="GO:0009403">
    <property type="term" value="P:toxin biosynthetic process"/>
    <property type="evidence" value="ECO:0007669"/>
    <property type="project" value="UniProtKB-ARBA"/>
</dbReference>
<keyword evidence="5 14" id="KW-0812">Transmembrane</keyword>
<evidence type="ECO:0000256" key="9">
    <source>
        <dbReference type="ARBA" id="ARBA00023004"/>
    </source>
</evidence>
<evidence type="ECO:0000256" key="11">
    <source>
        <dbReference type="ARBA" id="ARBA00023136"/>
    </source>
</evidence>
<organism evidence="15 16">
    <name type="scientific">Massarina eburnea CBS 473.64</name>
    <dbReference type="NCBI Taxonomy" id="1395130"/>
    <lineage>
        <taxon>Eukaryota</taxon>
        <taxon>Fungi</taxon>
        <taxon>Dikarya</taxon>
        <taxon>Ascomycota</taxon>
        <taxon>Pezizomycotina</taxon>
        <taxon>Dothideomycetes</taxon>
        <taxon>Pleosporomycetidae</taxon>
        <taxon>Pleosporales</taxon>
        <taxon>Massarineae</taxon>
        <taxon>Massarinaceae</taxon>
        <taxon>Massarina</taxon>
    </lineage>
</organism>
<dbReference type="PRINTS" id="PR00463">
    <property type="entry name" value="EP450I"/>
</dbReference>
<reference evidence="15" key="1">
    <citation type="journal article" date="2020" name="Stud. Mycol.">
        <title>101 Dothideomycetes genomes: a test case for predicting lifestyles and emergence of pathogens.</title>
        <authorList>
            <person name="Haridas S."/>
            <person name="Albert R."/>
            <person name="Binder M."/>
            <person name="Bloem J."/>
            <person name="Labutti K."/>
            <person name="Salamov A."/>
            <person name="Andreopoulos B."/>
            <person name="Baker S."/>
            <person name="Barry K."/>
            <person name="Bills G."/>
            <person name="Bluhm B."/>
            <person name="Cannon C."/>
            <person name="Castanera R."/>
            <person name="Culley D."/>
            <person name="Daum C."/>
            <person name="Ezra D."/>
            <person name="Gonzalez J."/>
            <person name="Henrissat B."/>
            <person name="Kuo A."/>
            <person name="Liang C."/>
            <person name="Lipzen A."/>
            <person name="Lutzoni F."/>
            <person name="Magnuson J."/>
            <person name="Mondo S."/>
            <person name="Nolan M."/>
            <person name="Ohm R."/>
            <person name="Pangilinan J."/>
            <person name="Park H.-J."/>
            <person name="Ramirez L."/>
            <person name="Alfaro M."/>
            <person name="Sun H."/>
            <person name="Tritt A."/>
            <person name="Yoshinaga Y."/>
            <person name="Zwiers L.-H."/>
            <person name="Turgeon B."/>
            <person name="Goodwin S."/>
            <person name="Spatafora J."/>
            <person name="Crous P."/>
            <person name="Grigoriev I."/>
        </authorList>
    </citation>
    <scope>NUCLEOTIDE SEQUENCE</scope>
    <source>
        <strain evidence="15">CBS 473.64</strain>
    </source>
</reference>
<dbReference type="OrthoDB" id="1470350at2759"/>
<evidence type="ECO:0000256" key="2">
    <source>
        <dbReference type="ARBA" id="ARBA00004167"/>
    </source>
</evidence>
<evidence type="ECO:0000256" key="4">
    <source>
        <dbReference type="ARBA" id="ARBA00022617"/>
    </source>
</evidence>
<keyword evidence="10 13" id="KW-0503">Monooxygenase</keyword>
<feature type="transmembrane region" description="Helical" evidence="14">
    <location>
        <begin position="6"/>
        <end position="24"/>
    </location>
</feature>
<gene>
    <name evidence="15" type="ORF">P280DRAFT_518530</name>
</gene>
<dbReference type="CDD" id="cd11058">
    <property type="entry name" value="CYP60B-like"/>
    <property type="match status" value="1"/>
</dbReference>
<evidence type="ECO:0000313" key="15">
    <source>
        <dbReference type="EMBL" id="KAF2640107.1"/>
    </source>
</evidence>
<dbReference type="InterPro" id="IPR002401">
    <property type="entry name" value="Cyt_P450_E_grp-I"/>
</dbReference>
<evidence type="ECO:0000256" key="10">
    <source>
        <dbReference type="ARBA" id="ARBA00023033"/>
    </source>
</evidence>
<dbReference type="Gene3D" id="1.10.630.10">
    <property type="entry name" value="Cytochrome P450"/>
    <property type="match status" value="1"/>
</dbReference>
<dbReference type="GO" id="GO:0016705">
    <property type="term" value="F:oxidoreductase activity, acting on paired donors, with incorporation or reduction of molecular oxygen"/>
    <property type="evidence" value="ECO:0007669"/>
    <property type="project" value="InterPro"/>
</dbReference>
<dbReference type="PANTHER" id="PTHR24305:SF210">
    <property type="entry name" value="CYTOCHROME P450 MONOOXYGENASE ASQL-RELATED"/>
    <property type="match status" value="1"/>
</dbReference>
<dbReference type="GO" id="GO:0005506">
    <property type="term" value="F:iron ion binding"/>
    <property type="evidence" value="ECO:0007669"/>
    <property type="project" value="InterPro"/>
</dbReference>
<comment type="similarity">
    <text evidence="3 13">Belongs to the cytochrome P450 family.</text>
</comment>
<dbReference type="GO" id="GO:0016020">
    <property type="term" value="C:membrane"/>
    <property type="evidence" value="ECO:0007669"/>
    <property type="project" value="UniProtKB-SubCell"/>
</dbReference>
<proteinExistence type="inferred from homology"/>
<dbReference type="InterPro" id="IPR036396">
    <property type="entry name" value="Cyt_P450_sf"/>
</dbReference>
<evidence type="ECO:0000256" key="12">
    <source>
        <dbReference type="PIRSR" id="PIRSR602401-1"/>
    </source>
</evidence>
<protein>
    <submittedName>
        <fullName evidence="15">Putative cytochrome P450 monooxygenase</fullName>
    </submittedName>
</protein>
<dbReference type="PRINTS" id="PR00385">
    <property type="entry name" value="P450"/>
</dbReference>
<keyword evidence="6 12" id="KW-0479">Metal-binding</keyword>
<dbReference type="InterPro" id="IPR001128">
    <property type="entry name" value="Cyt_P450"/>
</dbReference>